<dbReference type="HAMAP" id="MF_03055">
    <property type="entry name" value="tRNA_methyltr_TrmB_euk"/>
    <property type="match status" value="1"/>
</dbReference>
<proteinExistence type="inferred from homology"/>
<evidence type="ECO:0000256" key="8">
    <source>
        <dbReference type="ARBA" id="ARBA00022884"/>
    </source>
</evidence>
<dbReference type="NCBIfam" id="TIGR00091">
    <property type="entry name" value="tRNA (guanosine(46)-N7)-methyltransferase TrmB"/>
    <property type="match status" value="1"/>
</dbReference>
<feature type="region of interest" description="Disordered" evidence="12">
    <location>
        <begin position="1"/>
        <end position="24"/>
    </location>
</feature>
<dbReference type="FunFam" id="3.40.50.150:FF:000060">
    <property type="entry name" value="tRNA (guanine-N(7)-)-methyltransferase"/>
    <property type="match status" value="1"/>
</dbReference>
<keyword evidence="7 11" id="KW-0819">tRNA processing</keyword>
<feature type="binding site" evidence="11">
    <location>
        <begin position="115"/>
        <end position="116"/>
    </location>
    <ligand>
        <name>S-adenosyl-L-methionine</name>
        <dbReference type="ChEBI" id="CHEBI:59789"/>
    </ligand>
</feature>
<comment type="subunit">
    <text evidence="11">Forms a complex with TRM82.</text>
</comment>
<evidence type="ECO:0000256" key="2">
    <source>
        <dbReference type="ARBA" id="ARBA00004123"/>
    </source>
</evidence>
<comment type="caution">
    <text evidence="13">The sequence shown here is derived from an EMBL/GenBank/DDBJ whole genome shotgun (WGS) entry which is preliminary data.</text>
</comment>
<feature type="active site" evidence="11">
    <location>
        <position position="173"/>
    </location>
</feature>
<keyword evidence="3 11" id="KW-0820">tRNA-binding</keyword>
<evidence type="ECO:0000256" key="9">
    <source>
        <dbReference type="ARBA" id="ARBA00023242"/>
    </source>
</evidence>
<keyword evidence="4 11" id="KW-0489">Methyltransferase</keyword>
<evidence type="ECO:0000256" key="11">
    <source>
        <dbReference type="HAMAP-Rule" id="MF_03055"/>
    </source>
</evidence>
<evidence type="ECO:0000256" key="10">
    <source>
        <dbReference type="ARBA" id="ARBA00060552"/>
    </source>
</evidence>
<comment type="similarity">
    <text evidence="11">Belongs to the class I-like SAM-binding methyltransferase superfamily. TrmB family.</text>
</comment>
<comment type="subcellular location">
    <subcellularLocation>
        <location evidence="2 11">Nucleus</location>
    </subcellularLocation>
</comment>
<evidence type="ECO:0000256" key="5">
    <source>
        <dbReference type="ARBA" id="ARBA00022679"/>
    </source>
</evidence>
<dbReference type="InterPro" id="IPR025763">
    <property type="entry name" value="Trm8_euk"/>
</dbReference>
<keyword evidence="14" id="KW-1185">Reference proteome</keyword>
<dbReference type="CDD" id="cd02440">
    <property type="entry name" value="AdoMet_MTases"/>
    <property type="match status" value="1"/>
</dbReference>
<evidence type="ECO:0000256" key="12">
    <source>
        <dbReference type="SAM" id="MobiDB-lite"/>
    </source>
</evidence>
<evidence type="ECO:0000256" key="4">
    <source>
        <dbReference type="ARBA" id="ARBA00022603"/>
    </source>
</evidence>
<dbReference type="GO" id="GO:0008176">
    <property type="term" value="F:tRNA (guanine(46)-N7)-methyltransferase activity"/>
    <property type="evidence" value="ECO:0007669"/>
    <property type="project" value="UniProtKB-UniRule"/>
</dbReference>
<name>A0A9P8P0Y3_9ASCO</name>
<dbReference type="EMBL" id="JAEUBD010001266">
    <property type="protein sequence ID" value="KAH3663054.1"/>
    <property type="molecule type" value="Genomic_DNA"/>
</dbReference>
<comment type="pathway">
    <text evidence="10 11">tRNA modification; N(7)-methylguanine-tRNA biosynthesis.</text>
</comment>
<evidence type="ECO:0000256" key="3">
    <source>
        <dbReference type="ARBA" id="ARBA00022555"/>
    </source>
</evidence>
<dbReference type="GO" id="GO:0000049">
    <property type="term" value="F:tRNA binding"/>
    <property type="evidence" value="ECO:0007669"/>
    <property type="project" value="UniProtKB-UniRule"/>
</dbReference>
<dbReference type="SUPFAM" id="SSF53335">
    <property type="entry name" value="S-adenosyl-L-methionine-dependent methyltransferases"/>
    <property type="match status" value="1"/>
</dbReference>
<keyword evidence="5 11" id="KW-0808">Transferase</keyword>
<feature type="binding site" evidence="11">
    <location>
        <begin position="248"/>
        <end position="250"/>
    </location>
    <ligand>
        <name>S-adenosyl-L-methionine</name>
        <dbReference type="ChEBI" id="CHEBI:59789"/>
    </ligand>
</feature>
<accession>A0A9P8P0Y3</accession>
<feature type="binding site" evidence="11">
    <location>
        <begin position="150"/>
        <end position="151"/>
    </location>
    <ligand>
        <name>S-adenosyl-L-methionine</name>
        <dbReference type="ChEBI" id="CHEBI:59789"/>
    </ligand>
</feature>
<evidence type="ECO:0000256" key="6">
    <source>
        <dbReference type="ARBA" id="ARBA00022691"/>
    </source>
</evidence>
<dbReference type="GO" id="GO:0005634">
    <property type="term" value="C:nucleus"/>
    <property type="evidence" value="ECO:0007669"/>
    <property type="project" value="UniProtKB-SubCell"/>
</dbReference>
<evidence type="ECO:0000313" key="13">
    <source>
        <dbReference type="EMBL" id="KAH3663054.1"/>
    </source>
</evidence>
<sequence length="434" mass="49571">MMSDSLSKRKQYREAKEETRKVLKHARFEDSQEVSLPKKRFYRQRAHSNPFSDHKLEYPKSPDSMDWSKYYPGFVDSDTGKLDRKVEIADIGCGFGGLLVDLAPHFPDSLILGMEIRVQVTQYVEDRIIALRVKHKDTNEYQNISVIRANAMKFLPNFFHKGQLSKMFFCFPDPHFKQRKHKARIITKTLLSEYAYVLREGGVVYTITDVKDLHEWMVSHLDEHPLFERLSKEWEDQDPCVAIMRESTEEGKKVARNNGDKFVACYRRSLVDPKPERLPECVEYTDDLSSKMLSISSRLRPLVSGNTSHTVTTEMKHEVAWMSSGGTGLSRQHLNVQPADGAPTAAEERVVDHDENNNHGSAIGCLRLTKVRDCTQADPHNQSSHDQYRLAAPCLCQIPWRNAAENIQNGIDTGEQDGISANPAGMLKHQRSVI</sequence>
<dbReference type="InterPro" id="IPR003358">
    <property type="entry name" value="tRNA_(Gua-N-7)_MeTrfase_Trmb"/>
</dbReference>
<dbReference type="Gene3D" id="3.40.50.150">
    <property type="entry name" value="Vaccinia Virus protein VP39"/>
    <property type="match status" value="1"/>
</dbReference>
<protein>
    <recommendedName>
        <fullName evidence="11">tRNA (guanine-N(7)-)-methyltransferase</fullName>
        <ecNumber evidence="11">2.1.1.33</ecNumber>
    </recommendedName>
    <alternativeName>
        <fullName evidence="11">Transfer RNA methyltransferase 8</fullName>
    </alternativeName>
    <alternativeName>
        <fullName evidence="11">tRNA (guanine(46)-N(7))-methyltransferase</fullName>
    </alternativeName>
    <alternativeName>
        <fullName evidence="11">tRNA(m7G46)-methyltransferase</fullName>
    </alternativeName>
</protein>
<keyword evidence="6 11" id="KW-0949">S-adenosyl-L-methionine</keyword>
<keyword evidence="8 11" id="KW-0694">RNA-binding</keyword>
<feature type="compositionally biased region" description="Basic and acidic residues" evidence="12">
    <location>
        <begin position="12"/>
        <end position="24"/>
    </location>
</feature>
<evidence type="ECO:0000256" key="1">
    <source>
        <dbReference type="ARBA" id="ARBA00000142"/>
    </source>
</evidence>
<dbReference type="InterPro" id="IPR029063">
    <property type="entry name" value="SAM-dependent_MTases_sf"/>
</dbReference>
<organism evidence="13 14">
    <name type="scientific">Ogataea polymorpha</name>
    <dbReference type="NCBI Taxonomy" id="460523"/>
    <lineage>
        <taxon>Eukaryota</taxon>
        <taxon>Fungi</taxon>
        <taxon>Dikarya</taxon>
        <taxon>Ascomycota</taxon>
        <taxon>Saccharomycotina</taxon>
        <taxon>Pichiomycetes</taxon>
        <taxon>Pichiales</taxon>
        <taxon>Pichiaceae</taxon>
        <taxon>Ogataea</taxon>
    </lineage>
</organism>
<dbReference type="PANTHER" id="PTHR23417">
    <property type="entry name" value="3-DEOXY-D-MANNO-OCTULOSONIC-ACID TRANSFERASE/TRNA GUANINE-N 7 - -METHYLTRANSFERASE"/>
    <property type="match status" value="1"/>
</dbReference>
<dbReference type="Pfam" id="PF02390">
    <property type="entry name" value="Methyltransf_4"/>
    <property type="match status" value="1"/>
</dbReference>
<feature type="binding site" evidence="11">
    <location>
        <position position="92"/>
    </location>
    <ligand>
        <name>S-adenosyl-L-methionine</name>
        <dbReference type="ChEBI" id="CHEBI:59789"/>
    </ligand>
</feature>
<dbReference type="Proteomes" id="UP000788993">
    <property type="component" value="Unassembled WGS sequence"/>
</dbReference>
<keyword evidence="9 11" id="KW-0539">Nucleus</keyword>
<comment type="function">
    <text evidence="11">Catalyzes the formation of N(7)-methylguanine at position 46 (m7G46) in tRNA.</text>
</comment>
<evidence type="ECO:0000313" key="14">
    <source>
        <dbReference type="Proteomes" id="UP000788993"/>
    </source>
</evidence>
<dbReference type="PROSITE" id="PS51625">
    <property type="entry name" value="SAM_MT_TRMB"/>
    <property type="match status" value="1"/>
</dbReference>
<reference evidence="13" key="2">
    <citation type="submission" date="2021-01" db="EMBL/GenBank/DDBJ databases">
        <authorList>
            <person name="Schikora-Tamarit M.A."/>
        </authorList>
    </citation>
    <scope>NUCLEOTIDE SEQUENCE</scope>
    <source>
        <strain evidence="13">NCAIM Y.01608</strain>
    </source>
</reference>
<gene>
    <name evidence="11" type="primary">TRM8</name>
    <name evidence="13" type="ORF">OGATHE_004630</name>
</gene>
<comment type="catalytic activity">
    <reaction evidence="1 11">
        <text>guanosine(46) in tRNA + S-adenosyl-L-methionine = N(7)-methylguanosine(46) in tRNA + S-adenosyl-L-homocysteine</text>
        <dbReference type="Rhea" id="RHEA:42708"/>
        <dbReference type="Rhea" id="RHEA-COMP:10188"/>
        <dbReference type="Rhea" id="RHEA-COMP:10189"/>
        <dbReference type="ChEBI" id="CHEBI:57856"/>
        <dbReference type="ChEBI" id="CHEBI:59789"/>
        <dbReference type="ChEBI" id="CHEBI:74269"/>
        <dbReference type="ChEBI" id="CHEBI:74480"/>
        <dbReference type="EC" id="2.1.1.33"/>
    </reaction>
</comment>
<dbReference type="AlphaFoldDB" id="A0A9P8P0Y3"/>
<dbReference type="EC" id="2.1.1.33" evidence="11"/>
<evidence type="ECO:0000256" key="7">
    <source>
        <dbReference type="ARBA" id="ARBA00022694"/>
    </source>
</evidence>
<dbReference type="PANTHER" id="PTHR23417:SF16">
    <property type="entry name" value="TRNA (GUANINE-N(7)-)-METHYLTRANSFERASE"/>
    <property type="match status" value="1"/>
</dbReference>
<feature type="binding site" evidence="11">
    <location>
        <position position="170"/>
    </location>
    <ligand>
        <name>S-adenosyl-L-methionine</name>
        <dbReference type="ChEBI" id="CHEBI:59789"/>
    </ligand>
</feature>
<reference evidence="13" key="1">
    <citation type="journal article" date="2021" name="Open Biol.">
        <title>Shared evolutionary footprints suggest mitochondrial oxidative damage underlies multiple complex I losses in fungi.</title>
        <authorList>
            <person name="Schikora-Tamarit M.A."/>
            <person name="Marcet-Houben M."/>
            <person name="Nosek J."/>
            <person name="Gabaldon T."/>
        </authorList>
    </citation>
    <scope>NUCLEOTIDE SEQUENCE</scope>
    <source>
        <strain evidence="13">NCAIM Y.01608</strain>
    </source>
</reference>
<dbReference type="GO" id="GO:0106143">
    <property type="term" value="C:tRNA (m7G46) methyltransferase complex"/>
    <property type="evidence" value="ECO:0007669"/>
    <property type="project" value="UniProtKB-ARBA"/>
</dbReference>